<gene>
    <name evidence="2" type="ORF">L798_14656</name>
</gene>
<dbReference type="InParanoid" id="A0A067QY12"/>
<evidence type="ECO:0000313" key="2">
    <source>
        <dbReference type="EMBL" id="KDR11071.1"/>
    </source>
</evidence>
<dbReference type="Proteomes" id="UP000027135">
    <property type="component" value="Unassembled WGS sequence"/>
</dbReference>
<feature type="region of interest" description="Disordered" evidence="1">
    <location>
        <begin position="1"/>
        <end position="30"/>
    </location>
</feature>
<evidence type="ECO:0000256" key="1">
    <source>
        <dbReference type="SAM" id="MobiDB-lite"/>
    </source>
</evidence>
<proteinExistence type="predicted"/>
<reference evidence="2 3" key="1">
    <citation type="journal article" date="2014" name="Nat. Commun.">
        <title>Molecular traces of alternative social organization in a termite genome.</title>
        <authorList>
            <person name="Terrapon N."/>
            <person name="Li C."/>
            <person name="Robertson H.M."/>
            <person name="Ji L."/>
            <person name="Meng X."/>
            <person name="Booth W."/>
            <person name="Chen Z."/>
            <person name="Childers C.P."/>
            <person name="Glastad K.M."/>
            <person name="Gokhale K."/>
            <person name="Gowin J."/>
            <person name="Gronenberg W."/>
            <person name="Hermansen R.A."/>
            <person name="Hu H."/>
            <person name="Hunt B.G."/>
            <person name="Huylmans A.K."/>
            <person name="Khalil S.M."/>
            <person name="Mitchell R.D."/>
            <person name="Munoz-Torres M.C."/>
            <person name="Mustard J.A."/>
            <person name="Pan H."/>
            <person name="Reese J.T."/>
            <person name="Scharf M.E."/>
            <person name="Sun F."/>
            <person name="Vogel H."/>
            <person name="Xiao J."/>
            <person name="Yang W."/>
            <person name="Yang Z."/>
            <person name="Yang Z."/>
            <person name="Zhou J."/>
            <person name="Zhu J."/>
            <person name="Brent C.S."/>
            <person name="Elsik C.G."/>
            <person name="Goodisman M.A."/>
            <person name="Liberles D.A."/>
            <person name="Roe R.M."/>
            <person name="Vargo E.L."/>
            <person name="Vilcinskas A."/>
            <person name="Wang J."/>
            <person name="Bornberg-Bauer E."/>
            <person name="Korb J."/>
            <person name="Zhang G."/>
            <person name="Liebig J."/>
        </authorList>
    </citation>
    <scope>NUCLEOTIDE SEQUENCE [LARGE SCALE GENOMIC DNA]</scope>
    <source>
        <tissue evidence="2">Whole organism</tissue>
    </source>
</reference>
<keyword evidence="3" id="KW-1185">Reference proteome</keyword>
<sequence length="101" mass="11275">MFEQAASLRSVPVQGRLRHENTHTDVATAKQPAPTLLPATNNFLLDKRTGKNIFAQSSDFSLSILKLEKLRCKDKPGFKSFMCKHVNLITNHSQIGMLTGH</sequence>
<name>A0A067QY12_ZOONE</name>
<accession>A0A067QY12</accession>
<protein>
    <submittedName>
        <fullName evidence="2">Uncharacterized protein</fullName>
    </submittedName>
</protein>
<dbReference type="AlphaFoldDB" id="A0A067QY12"/>
<evidence type="ECO:0000313" key="3">
    <source>
        <dbReference type="Proteomes" id="UP000027135"/>
    </source>
</evidence>
<dbReference type="EMBL" id="KK853123">
    <property type="protein sequence ID" value="KDR11071.1"/>
    <property type="molecule type" value="Genomic_DNA"/>
</dbReference>
<organism evidence="2 3">
    <name type="scientific">Zootermopsis nevadensis</name>
    <name type="common">Dampwood termite</name>
    <dbReference type="NCBI Taxonomy" id="136037"/>
    <lineage>
        <taxon>Eukaryota</taxon>
        <taxon>Metazoa</taxon>
        <taxon>Ecdysozoa</taxon>
        <taxon>Arthropoda</taxon>
        <taxon>Hexapoda</taxon>
        <taxon>Insecta</taxon>
        <taxon>Pterygota</taxon>
        <taxon>Neoptera</taxon>
        <taxon>Polyneoptera</taxon>
        <taxon>Dictyoptera</taxon>
        <taxon>Blattodea</taxon>
        <taxon>Blattoidea</taxon>
        <taxon>Termitoidae</taxon>
        <taxon>Termopsidae</taxon>
        <taxon>Zootermopsis</taxon>
    </lineage>
</organism>